<evidence type="ECO:0000313" key="2">
    <source>
        <dbReference type="Proteomes" id="UP000325291"/>
    </source>
</evidence>
<dbReference type="Proteomes" id="UP000325291">
    <property type="component" value="Unassembled WGS sequence"/>
</dbReference>
<protein>
    <recommendedName>
        <fullName evidence="3">Lipoprotein</fullName>
    </recommendedName>
</protein>
<dbReference type="EMBL" id="VINQ01000001">
    <property type="protein sequence ID" value="KAA0920774.1"/>
    <property type="molecule type" value="Genomic_DNA"/>
</dbReference>
<dbReference type="AlphaFoldDB" id="A0A5A9ZTX0"/>
<gene>
    <name evidence="1" type="ORF">FLO80_00945</name>
</gene>
<dbReference type="PROSITE" id="PS51257">
    <property type="entry name" value="PROKAR_LIPOPROTEIN"/>
    <property type="match status" value="1"/>
</dbReference>
<dbReference type="RefSeq" id="WP_149187059.1">
    <property type="nucleotide sequence ID" value="NZ_VINQ01000001.1"/>
</dbReference>
<accession>A0A5A9ZTX0</accession>
<organism evidence="1 2">
    <name type="scientific">Aquicoccus porphyridii</name>
    <dbReference type="NCBI Taxonomy" id="1852029"/>
    <lineage>
        <taxon>Bacteria</taxon>
        <taxon>Pseudomonadati</taxon>
        <taxon>Pseudomonadota</taxon>
        <taxon>Alphaproteobacteria</taxon>
        <taxon>Rhodobacterales</taxon>
        <taxon>Paracoccaceae</taxon>
        <taxon>Aquicoccus</taxon>
    </lineage>
</organism>
<reference evidence="1 2" key="1">
    <citation type="submission" date="2019-07" db="EMBL/GenBank/DDBJ databases">
        <title>Aquicoccus porphyridii gen. nov., sp. nov., isolated from a small marine red alga, Porphyridium marinum.</title>
        <authorList>
            <person name="Liu L."/>
        </authorList>
    </citation>
    <scope>NUCLEOTIDE SEQUENCE [LARGE SCALE GENOMIC DNA]</scope>
    <source>
        <strain evidence="1 2">L1 8-17</strain>
    </source>
</reference>
<keyword evidence="2" id="KW-1185">Reference proteome</keyword>
<sequence length="172" mass="18360">MQSRWLMSWRRAALAALVLVAACDRHSEDEARALAEHWFDIGETLHFASQRHCTAAVFRAQSGEVKSRVPLFASAEAVIGSGAQAGAFAISTPDSSVDVLFLALMNADRPTGLALRETGLAARPCMTEATRQAFHSALTVSPSVLVYSAPDGAFAVLDPVRRHVVLTSGAIQ</sequence>
<evidence type="ECO:0000313" key="1">
    <source>
        <dbReference type="EMBL" id="KAA0920774.1"/>
    </source>
</evidence>
<name>A0A5A9ZTX0_9RHOB</name>
<evidence type="ECO:0008006" key="3">
    <source>
        <dbReference type="Google" id="ProtNLM"/>
    </source>
</evidence>
<proteinExistence type="predicted"/>
<comment type="caution">
    <text evidence="1">The sequence shown here is derived from an EMBL/GenBank/DDBJ whole genome shotgun (WGS) entry which is preliminary data.</text>
</comment>